<dbReference type="Gene3D" id="3.50.50.60">
    <property type="entry name" value="FAD/NAD(P)-binding domain"/>
    <property type="match status" value="2"/>
</dbReference>
<evidence type="ECO:0000256" key="4">
    <source>
        <dbReference type="ARBA" id="ARBA00023002"/>
    </source>
</evidence>
<keyword evidence="3" id="KW-0274">FAD</keyword>
<name>A0A428SKL0_9HYPO</name>
<dbReference type="InterPro" id="IPR036188">
    <property type="entry name" value="FAD/NAD-bd_sf"/>
</dbReference>
<keyword evidence="7" id="KW-1185">Reference proteome</keyword>
<feature type="compositionally biased region" description="Low complexity" evidence="5">
    <location>
        <begin position="1"/>
        <end position="20"/>
    </location>
</feature>
<proteinExistence type="inferred from homology"/>
<gene>
    <name evidence="6" type="ORF">CEP51_000802</name>
</gene>
<accession>A0A428SKL0</accession>
<evidence type="ECO:0000256" key="1">
    <source>
        <dbReference type="ARBA" id="ARBA00010139"/>
    </source>
</evidence>
<keyword evidence="2" id="KW-0285">Flavoprotein</keyword>
<dbReference type="GO" id="GO:0050661">
    <property type="term" value="F:NADP binding"/>
    <property type="evidence" value="ECO:0007669"/>
    <property type="project" value="InterPro"/>
</dbReference>
<evidence type="ECO:0000313" key="7">
    <source>
        <dbReference type="Proteomes" id="UP000287972"/>
    </source>
</evidence>
<evidence type="ECO:0000256" key="5">
    <source>
        <dbReference type="SAM" id="MobiDB-lite"/>
    </source>
</evidence>
<dbReference type="SUPFAM" id="SSF51905">
    <property type="entry name" value="FAD/NAD(P)-binding domain"/>
    <property type="match status" value="3"/>
</dbReference>
<dbReference type="GO" id="GO:0050660">
    <property type="term" value="F:flavin adenine dinucleotide binding"/>
    <property type="evidence" value="ECO:0007669"/>
    <property type="project" value="InterPro"/>
</dbReference>
<evidence type="ECO:0008006" key="8">
    <source>
        <dbReference type="Google" id="ProtNLM"/>
    </source>
</evidence>
<comment type="similarity">
    <text evidence="1">Belongs to the FAD-binding monooxygenase family.</text>
</comment>
<dbReference type="AlphaFoldDB" id="A0A428SKL0"/>
<evidence type="ECO:0000256" key="3">
    <source>
        <dbReference type="ARBA" id="ARBA00022827"/>
    </source>
</evidence>
<keyword evidence="4" id="KW-0560">Oxidoreductase</keyword>
<dbReference type="InterPro" id="IPR020946">
    <property type="entry name" value="Flavin_mOase-like"/>
</dbReference>
<evidence type="ECO:0000256" key="2">
    <source>
        <dbReference type="ARBA" id="ARBA00022630"/>
    </source>
</evidence>
<dbReference type="GO" id="GO:0004499">
    <property type="term" value="F:N,N-dimethylaniline monooxygenase activity"/>
    <property type="evidence" value="ECO:0007669"/>
    <property type="project" value="InterPro"/>
</dbReference>
<dbReference type="Proteomes" id="UP000287972">
    <property type="component" value="Unassembled WGS sequence"/>
</dbReference>
<comment type="caution">
    <text evidence="6">The sequence shown here is derived from an EMBL/GenBank/DDBJ whole genome shotgun (WGS) entry which is preliminary data.</text>
</comment>
<sequence>MGDYLPTTPLPLTTEMTPAPKIGSNRPGPHPAAGKRPVDLPEWRVPTETGYVVGSNLVGEQSSKKTPFKVIVVGAGAAGIDFLHHSLTAFKGLNVDVRCFDKNADVGGTWYENRYPGCACDGPSPSYQFAWRPNPEWSKYYSESPEIWEYMKGIVLDEGLDRFIQLNTEVKKAIWDEKKSVWTVVLASTDGSKQWEEECNVFLNGTGFVNAWKWPDIPGLQSFKGRIFHTANCQEGYDLKGKRVAVIGSGSSGVQTVASIYDDVSKLYTWVRSPTWITAGFAQKYAGKNGANFSYTEDDKKKWREDPEKYREYRKLIEEEINQRFKVIIRNTAESQEANEFSYNDMTTKLNNDARLVDKIVPKNFNVGCRRPTPGNGYLEALVGDKTTTFTETIHSITPNGFKDQAGNEYECDVIITATGFDTSYRPHFPVIGLDGVVLADRWAELPESYMGVAAPNMPNYFMFTGPFTPVAQGAILPIITHMTNYFIQLIRKMCEQHIRRVTPKDAIISQFMEHCRAYLRRTCWVDPCTSWFKQGKPDGPLVMWPGSRLAFFEAVKSPNLEDYDIEYWSSNRFGYLGAGFAWYEFREDGDTTPYLDGDFVPALPRKQVQELIAKSRAKKLSNGKL</sequence>
<dbReference type="EMBL" id="NKCL01000009">
    <property type="protein sequence ID" value="RSL90299.1"/>
    <property type="molecule type" value="Genomic_DNA"/>
</dbReference>
<dbReference type="PANTHER" id="PTHR42877">
    <property type="entry name" value="L-ORNITHINE N(5)-MONOOXYGENASE-RELATED"/>
    <property type="match status" value="1"/>
</dbReference>
<dbReference type="Pfam" id="PF00743">
    <property type="entry name" value="FMO-like"/>
    <property type="match status" value="1"/>
</dbReference>
<protein>
    <recommendedName>
        <fullName evidence="8">FAD/NAD(P)-binding domain-containing protein</fullName>
    </recommendedName>
</protein>
<evidence type="ECO:0000313" key="6">
    <source>
        <dbReference type="EMBL" id="RSL90299.1"/>
    </source>
</evidence>
<reference evidence="6 7" key="1">
    <citation type="submission" date="2017-06" db="EMBL/GenBank/DDBJ databases">
        <title>Comparative genomic analysis of Ambrosia Fusariam Clade fungi.</title>
        <authorList>
            <person name="Stajich J.E."/>
            <person name="Carrillo J."/>
            <person name="Kijimoto T."/>
            <person name="Eskalen A."/>
            <person name="O'Donnell K."/>
            <person name="Kasson M."/>
        </authorList>
    </citation>
    <scope>NUCLEOTIDE SEQUENCE [LARGE SCALE GENOMIC DNA]</scope>
    <source>
        <strain evidence="6 7">NRRL62606</strain>
    </source>
</reference>
<dbReference type="InterPro" id="IPR051209">
    <property type="entry name" value="FAD-bind_Monooxygenase_sf"/>
</dbReference>
<dbReference type="PANTHER" id="PTHR42877:SF7">
    <property type="entry name" value="FLAVIN-BINDING MONOOXYGENASE-RELATED"/>
    <property type="match status" value="1"/>
</dbReference>
<feature type="region of interest" description="Disordered" evidence="5">
    <location>
        <begin position="1"/>
        <end position="38"/>
    </location>
</feature>
<organism evidence="6 7">
    <name type="scientific">Fusarium floridanum</name>
    <dbReference type="NCBI Taxonomy" id="1325733"/>
    <lineage>
        <taxon>Eukaryota</taxon>
        <taxon>Fungi</taxon>
        <taxon>Dikarya</taxon>
        <taxon>Ascomycota</taxon>
        <taxon>Pezizomycotina</taxon>
        <taxon>Sordariomycetes</taxon>
        <taxon>Hypocreomycetidae</taxon>
        <taxon>Hypocreales</taxon>
        <taxon>Nectriaceae</taxon>
        <taxon>Fusarium</taxon>
        <taxon>Fusarium solani species complex</taxon>
    </lineage>
</organism>